<dbReference type="EMBL" id="FMZZ01000005">
    <property type="protein sequence ID" value="SDC93106.1"/>
    <property type="molecule type" value="Genomic_DNA"/>
</dbReference>
<gene>
    <name evidence="2" type="ORF">SAMN05216174_105362</name>
</gene>
<dbReference type="Gene3D" id="1.20.120.20">
    <property type="entry name" value="Apolipoprotein"/>
    <property type="match status" value="1"/>
</dbReference>
<accession>A0A1G6QMY9</accession>
<reference evidence="3" key="1">
    <citation type="submission" date="2016-10" db="EMBL/GenBank/DDBJ databases">
        <authorList>
            <person name="Varghese N."/>
            <person name="Submissions S."/>
        </authorList>
    </citation>
    <scope>NUCLEOTIDE SEQUENCE [LARGE SCALE GENOMIC DNA]</scope>
    <source>
        <strain evidence="3">IBRC-M 10403</strain>
    </source>
</reference>
<evidence type="ECO:0000256" key="1">
    <source>
        <dbReference type="SAM" id="MobiDB-lite"/>
    </source>
</evidence>
<proteinExistence type="predicted"/>
<protein>
    <submittedName>
        <fullName evidence="2">Heparin binding hemagglutinin HbhA</fullName>
    </submittedName>
</protein>
<dbReference type="Proteomes" id="UP000199501">
    <property type="component" value="Unassembled WGS sequence"/>
</dbReference>
<dbReference type="AlphaFoldDB" id="A0A1G6QMY9"/>
<sequence length="219" mass="22996">MTLPKSDDVRKAGEQAAQVVSTALEQARTPLLAALGAGDLAAKALLDAVNRAKSGAETTKTAVADLPHEVGGLREKLDPAELRKLANEYSAAAVRLYQKLADQGEDTLGKLRSQPQVKKAVEQLEEAIEAAQARVGGVAGDARLLAEDLLARVTRQTRSVGEKTAHTVESVAADVSEAVEEAGEDIAHETRSAARKVANKTAPARKPAARKPATKPTTK</sequence>
<name>A0A1G6QMY9_9PSEU</name>
<evidence type="ECO:0000313" key="2">
    <source>
        <dbReference type="EMBL" id="SDC93106.1"/>
    </source>
</evidence>
<dbReference type="RefSeq" id="WP_228771612.1">
    <property type="nucleotide sequence ID" value="NZ_FMZZ01000005.1"/>
</dbReference>
<feature type="compositionally biased region" description="Basic residues" evidence="1">
    <location>
        <begin position="207"/>
        <end position="219"/>
    </location>
</feature>
<keyword evidence="3" id="KW-1185">Reference proteome</keyword>
<feature type="region of interest" description="Disordered" evidence="1">
    <location>
        <begin position="183"/>
        <end position="219"/>
    </location>
</feature>
<dbReference type="STRING" id="1271860.SAMN05216174_105362"/>
<evidence type="ECO:0000313" key="3">
    <source>
        <dbReference type="Proteomes" id="UP000199501"/>
    </source>
</evidence>
<organism evidence="2 3">
    <name type="scientific">Actinokineospora iranica</name>
    <dbReference type="NCBI Taxonomy" id="1271860"/>
    <lineage>
        <taxon>Bacteria</taxon>
        <taxon>Bacillati</taxon>
        <taxon>Actinomycetota</taxon>
        <taxon>Actinomycetes</taxon>
        <taxon>Pseudonocardiales</taxon>
        <taxon>Pseudonocardiaceae</taxon>
        <taxon>Actinokineospora</taxon>
    </lineage>
</organism>